<keyword evidence="2" id="KW-0560">Oxidoreductase</keyword>
<comment type="similarity">
    <text evidence="1">Belongs to the 3-hydroxyacyl-CoA dehydrogenase family.</text>
</comment>
<accession>A0A177ABK0</accession>
<dbReference type="Pfam" id="PF00725">
    <property type="entry name" value="3HCDH"/>
    <property type="match status" value="1"/>
</dbReference>
<evidence type="ECO:0000313" key="5">
    <source>
        <dbReference type="EMBL" id="OAF59495.1"/>
    </source>
</evidence>
<dbReference type="GO" id="GO:0006631">
    <property type="term" value="P:fatty acid metabolic process"/>
    <property type="evidence" value="ECO:0007669"/>
    <property type="project" value="InterPro"/>
</dbReference>
<evidence type="ECO:0000259" key="4">
    <source>
        <dbReference type="Pfam" id="PF02737"/>
    </source>
</evidence>
<dbReference type="Gene3D" id="3.40.50.720">
    <property type="entry name" value="NAD(P)-binding Rossmann-like Domain"/>
    <property type="match status" value="1"/>
</dbReference>
<evidence type="ECO:0008006" key="6">
    <source>
        <dbReference type="Google" id="ProtNLM"/>
    </source>
</evidence>
<reference evidence="5" key="1">
    <citation type="submission" date="2016-03" db="EMBL/GenBank/DDBJ databases">
        <title>Updated assembly of Pseudogymnoascus destructans, the fungus causing white-nose syndrome of bats.</title>
        <authorList>
            <person name="Palmer J.M."/>
            <person name="Drees K.P."/>
            <person name="Foster J.T."/>
            <person name="Lindner D.L."/>
        </authorList>
    </citation>
    <scope>NUCLEOTIDE SEQUENCE [LARGE SCALE GENOMIC DNA]</scope>
    <source>
        <strain evidence="5">20631-21</strain>
    </source>
</reference>
<dbReference type="RefSeq" id="XP_024324778.1">
    <property type="nucleotide sequence ID" value="XM_024467572.1"/>
</dbReference>
<feature type="domain" description="3-hydroxyacyl-CoA dehydrogenase NAD binding" evidence="4">
    <location>
        <begin position="12"/>
        <end position="190"/>
    </location>
</feature>
<dbReference type="GO" id="GO:0070403">
    <property type="term" value="F:NAD+ binding"/>
    <property type="evidence" value="ECO:0007669"/>
    <property type="project" value="InterPro"/>
</dbReference>
<dbReference type="Pfam" id="PF02737">
    <property type="entry name" value="3HCDH_N"/>
    <property type="match status" value="1"/>
</dbReference>
<gene>
    <name evidence="5" type="ORF">VC83_03934</name>
</gene>
<proteinExistence type="inferred from homology"/>
<dbReference type="VEuPathDB" id="FungiDB:GMDG_05086"/>
<evidence type="ECO:0000256" key="1">
    <source>
        <dbReference type="ARBA" id="ARBA00009463"/>
    </source>
</evidence>
<dbReference type="PANTHER" id="PTHR48075">
    <property type="entry name" value="3-HYDROXYACYL-COA DEHYDROGENASE FAMILY PROTEIN"/>
    <property type="match status" value="1"/>
</dbReference>
<evidence type="ECO:0000259" key="3">
    <source>
        <dbReference type="Pfam" id="PF00725"/>
    </source>
</evidence>
<dbReference type="InterPro" id="IPR008927">
    <property type="entry name" value="6-PGluconate_DH-like_C_sf"/>
</dbReference>
<dbReference type="GO" id="GO:0050104">
    <property type="term" value="F:L-gulonate 3-dehydrogenase activity"/>
    <property type="evidence" value="ECO:0007669"/>
    <property type="project" value="TreeGrafter"/>
</dbReference>
<dbReference type="Gene3D" id="1.10.1040.10">
    <property type="entry name" value="N-(1-d-carboxylethyl)-l-norvaline Dehydrogenase, domain 2"/>
    <property type="match status" value="1"/>
</dbReference>
<feature type="domain" description="3-hydroxyacyl-CoA dehydrogenase C-terminal" evidence="3">
    <location>
        <begin position="195"/>
        <end position="250"/>
    </location>
</feature>
<protein>
    <recommendedName>
        <fullName evidence="6">3-hydroxyacyl-CoA dehydrogenase</fullName>
    </recommendedName>
</protein>
<organism evidence="5">
    <name type="scientific">Pseudogymnoascus destructans</name>
    <dbReference type="NCBI Taxonomy" id="655981"/>
    <lineage>
        <taxon>Eukaryota</taxon>
        <taxon>Fungi</taxon>
        <taxon>Dikarya</taxon>
        <taxon>Ascomycota</taxon>
        <taxon>Pezizomycotina</taxon>
        <taxon>Leotiomycetes</taxon>
        <taxon>Thelebolales</taxon>
        <taxon>Thelebolaceae</taxon>
        <taxon>Pseudogymnoascus</taxon>
    </lineage>
</organism>
<dbReference type="InterPro" id="IPR006176">
    <property type="entry name" value="3-OHacyl-CoA_DH_NAD-bd"/>
</dbReference>
<dbReference type="AlphaFoldDB" id="A0A177ABK0"/>
<dbReference type="EMBL" id="KV441393">
    <property type="protein sequence ID" value="OAF59495.1"/>
    <property type="molecule type" value="Genomic_DNA"/>
</dbReference>
<dbReference type="InterPro" id="IPR013328">
    <property type="entry name" value="6PGD_dom2"/>
</dbReference>
<dbReference type="InterPro" id="IPR036291">
    <property type="entry name" value="NAD(P)-bd_dom_sf"/>
</dbReference>
<dbReference type="Proteomes" id="UP000077154">
    <property type="component" value="Unassembled WGS sequence"/>
</dbReference>
<dbReference type="PANTHER" id="PTHR48075:SF1">
    <property type="entry name" value="LAMBDA-CRYSTALLIN HOMOLOG"/>
    <property type="match status" value="1"/>
</dbReference>
<dbReference type="eggNOG" id="KOG2305">
    <property type="taxonomic scope" value="Eukaryota"/>
</dbReference>
<name>A0A177ABK0_9PEZI</name>
<dbReference type="SUPFAM" id="SSF48179">
    <property type="entry name" value="6-phosphogluconate dehydrogenase C-terminal domain-like"/>
    <property type="match status" value="1"/>
</dbReference>
<evidence type="ECO:0000256" key="2">
    <source>
        <dbReference type="ARBA" id="ARBA00023002"/>
    </source>
</evidence>
<sequence length="331" mass="36237">MTPASSSDAQHNVALIGLGTIGISFAALHIKHTSAIVSVYDTRPDLEEYINSVLPGYIDSEDTALSLTQLRLTRRLKICSSLEEACQNATIVQEQGPENLSFKRSIWPQVEKLVSDNTHLWSSTSGIAASLQVQDMNDQTRLLVVHPFNPPHVMPLIEIVPSPITKSTEVDFARQYFTEMASGHQPIVLKQEIAGFVGNRLAFALLREACYLVDRDIISAHDLDLLVEASIGPRWAVQGPFKSYNMGGGAGGIASFLKNLSGTIQGVWDSSVPMSFADPLGERSDDDDWEGKIIAQVAEAYGIPKPSQYTARDVALNGVFEVQRKMRDDPV</sequence>
<dbReference type="GeneID" id="36287007"/>
<dbReference type="OrthoDB" id="2021159at2759"/>
<dbReference type="InterPro" id="IPR006108">
    <property type="entry name" value="3HC_DH_C"/>
</dbReference>
<dbReference type="SUPFAM" id="SSF51735">
    <property type="entry name" value="NAD(P)-binding Rossmann-fold domains"/>
    <property type="match status" value="1"/>
</dbReference>